<dbReference type="FunFam" id="1.10.300.10:FF:000001">
    <property type="entry name" value="Adenylosuccinate synthetase"/>
    <property type="match status" value="1"/>
</dbReference>
<feature type="binding site" description="in other chain" evidence="8">
    <location>
        <begin position="38"/>
        <end position="41"/>
    </location>
    <ligand>
        <name>IMP</name>
        <dbReference type="ChEBI" id="CHEBI:58053"/>
        <note>ligand shared between dimeric partners</note>
    </ligand>
</feature>
<comment type="pathway">
    <text evidence="8 9">Purine metabolism; AMP biosynthesis via de novo pathway; AMP from IMP: step 1/2.</text>
</comment>
<keyword evidence="6 8" id="KW-0460">Magnesium</keyword>
<dbReference type="InterPro" id="IPR018220">
    <property type="entry name" value="Adenylosuccin_syn_GTP-bd"/>
</dbReference>
<comment type="catalytic activity">
    <reaction evidence="8 9">
        <text>IMP + L-aspartate + GTP = N(6)-(1,2-dicarboxyethyl)-AMP + GDP + phosphate + 2 H(+)</text>
        <dbReference type="Rhea" id="RHEA:15753"/>
        <dbReference type="ChEBI" id="CHEBI:15378"/>
        <dbReference type="ChEBI" id="CHEBI:29991"/>
        <dbReference type="ChEBI" id="CHEBI:37565"/>
        <dbReference type="ChEBI" id="CHEBI:43474"/>
        <dbReference type="ChEBI" id="CHEBI:57567"/>
        <dbReference type="ChEBI" id="CHEBI:58053"/>
        <dbReference type="ChEBI" id="CHEBI:58189"/>
        <dbReference type="EC" id="6.3.4.4"/>
    </reaction>
</comment>
<protein>
    <recommendedName>
        <fullName evidence="8 9">Adenylosuccinate synthetase</fullName>
        <shortName evidence="8">AMPSase</shortName>
        <shortName evidence="8">AdSS</shortName>
        <ecNumber evidence="8 9">6.3.4.4</ecNumber>
    </recommendedName>
    <alternativeName>
        <fullName evidence="8">IMP--aspartate ligase</fullName>
    </alternativeName>
</protein>
<feature type="binding site" evidence="8">
    <location>
        <begin position="412"/>
        <end position="414"/>
    </location>
    <ligand>
        <name>GTP</name>
        <dbReference type="ChEBI" id="CHEBI:37565"/>
    </ligand>
</feature>
<dbReference type="FunFam" id="3.90.170.10:FF:000001">
    <property type="entry name" value="Adenylosuccinate synthetase"/>
    <property type="match status" value="1"/>
</dbReference>
<feature type="binding site" description="in other chain" evidence="8">
    <location>
        <position position="238"/>
    </location>
    <ligand>
        <name>IMP</name>
        <dbReference type="ChEBI" id="CHEBI:58053"/>
        <note>ligand shared between dimeric partners</note>
    </ligand>
</feature>
<evidence type="ECO:0000256" key="6">
    <source>
        <dbReference type="ARBA" id="ARBA00022842"/>
    </source>
</evidence>
<dbReference type="NCBIfam" id="NF002223">
    <property type="entry name" value="PRK01117.1"/>
    <property type="match status" value="1"/>
</dbReference>
<keyword evidence="5 8" id="KW-0658">Purine biosynthesis</keyword>
<evidence type="ECO:0000256" key="7">
    <source>
        <dbReference type="ARBA" id="ARBA00023134"/>
    </source>
</evidence>
<feature type="binding site" description="in other chain" evidence="8">
    <location>
        <position position="223"/>
    </location>
    <ligand>
        <name>IMP</name>
        <dbReference type="ChEBI" id="CHEBI:58053"/>
        <note>ligand shared between dimeric partners</note>
    </ligand>
</feature>
<accession>A0A5R9CGG9</accession>
<feature type="binding site" description="in other chain" evidence="8">
    <location>
        <begin position="13"/>
        <end position="16"/>
    </location>
    <ligand>
        <name>IMP</name>
        <dbReference type="ChEBI" id="CHEBI:58053"/>
        <note>ligand shared between dimeric partners</note>
    </ligand>
</feature>
<keyword evidence="8" id="KW-0963">Cytoplasm</keyword>
<dbReference type="EC" id="6.3.4.4" evidence="8 9"/>
<feature type="binding site" evidence="8">
    <location>
        <begin position="40"/>
        <end position="42"/>
    </location>
    <ligand>
        <name>GTP</name>
        <dbReference type="ChEBI" id="CHEBI:37565"/>
    </ligand>
</feature>
<feature type="active site" description="Proton donor" evidence="8">
    <location>
        <position position="41"/>
    </location>
</feature>
<dbReference type="Gene3D" id="1.10.300.10">
    <property type="entry name" value="Adenylosuccinate Synthetase, subunit A, domain 2"/>
    <property type="match status" value="1"/>
</dbReference>
<feature type="binding site" evidence="8">
    <location>
        <begin position="298"/>
        <end position="304"/>
    </location>
    <ligand>
        <name>substrate</name>
    </ligand>
</feature>
<dbReference type="NCBIfam" id="TIGR00184">
    <property type="entry name" value="purA"/>
    <property type="match status" value="1"/>
</dbReference>
<proteinExistence type="inferred from homology"/>
<dbReference type="Proteomes" id="UP000501945">
    <property type="component" value="Chromosome"/>
</dbReference>
<dbReference type="PANTHER" id="PTHR11846">
    <property type="entry name" value="ADENYLOSUCCINATE SYNTHETASE"/>
    <property type="match status" value="1"/>
</dbReference>
<reference evidence="10 11" key="1">
    <citation type="submission" date="2019-12" db="EMBL/GenBank/DDBJ databases">
        <title>Whole genome sequences of Lactococcus raffinolactis strains isolated from sewage.</title>
        <authorList>
            <person name="Ybazeta G."/>
            <person name="Ross M."/>
            <person name="Brabant-Kirwan D."/>
            <person name="Saleh M."/>
            <person name="Dillon J.A."/>
            <person name="Splinter K."/>
            <person name="Nokhbeh R."/>
        </authorList>
    </citation>
    <scope>NUCLEOTIDE SEQUENCE [LARGE SCALE GENOMIC DNA]</scope>
    <source>
        <strain evidence="10 11">Lr_19_5</strain>
    </source>
</reference>
<organism evidence="10 11">
    <name type="scientific">Pseudolactococcus raffinolactis</name>
    <dbReference type="NCBI Taxonomy" id="1366"/>
    <lineage>
        <taxon>Bacteria</taxon>
        <taxon>Bacillati</taxon>
        <taxon>Bacillota</taxon>
        <taxon>Bacilli</taxon>
        <taxon>Lactobacillales</taxon>
        <taxon>Streptococcaceae</taxon>
        <taxon>Pseudolactococcus</taxon>
    </lineage>
</organism>
<dbReference type="GO" id="GO:0000287">
    <property type="term" value="F:magnesium ion binding"/>
    <property type="evidence" value="ECO:0007669"/>
    <property type="project" value="UniProtKB-UniRule"/>
</dbReference>
<dbReference type="UniPathway" id="UPA00075">
    <property type="reaction ID" value="UER00335"/>
</dbReference>
<evidence type="ECO:0000313" key="10">
    <source>
        <dbReference type="EMBL" id="QIW53059.1"/>
    </source>
</evidence>
<dbReference type="Gene3D" id="3.90.170.10">
    <property type="entry name" value="Adenylosuccinate Synthetase, subunit A, domain 3"/>
    <property type="match status" value="1"/>
</dbReference>
<dbReference type="InterPro" id="IPR042111">
    <property type="entry name" value="Adenylosuccinate_synth_dom3"/>
</dbReference>
<dbReference type="PANTHER" id="PTHR11846:SF0">
    <property type="entry name" value="ADENYLOSUCCINATE SYNTHETASE"/>
    <property type="match status" value="1"/>
</dbReference>
<comment type="subunit">
    <text evidence="1 8">Homodimer.</text>
</comment>
<dbReference type="GO" id="GO:0005525">
    <property type="term" value="F:GTP binding"/>
    <property type="evidence" value="ECO:0007669"/>
    <property type="project" value="UniProtKB-UniRule"/>
</dbReference>
<sequence length="430" mass="47423">MSSVVVVGTQWGDEGKGKITDFLSENAEVIARYQGGDNAGHTIVIEGTKYKLHLIPSGIFYPEKVSVIGNGVVVNPKSLVKELAYLHDAGITTDNLRISDRAHVILPYHIKLDQLQEDSKGDNKIGTTIKGIGPAYMDKAARVGIRIADLLDKEIFAERLKINLEQKNREFTKMYEVDPVDFQDIFEEYYDYGQQIKKYVTDTSVILNDALDAGKRVLFEGAQGVMLDIDQGTYPYVTSSNPVAGGVTIGSGVGPSKISKVVGVCKAYTSRVGDGPFPTELNDEIGHQIREVGHEYGTTTGRPRRVGWFDSVVMRHSRRVSGLTNLSLNSIDVLTGLDEVKICVAYDLDGERIDYYPASLETLQRCTPIYETLPGWSEDITGVRHLDDLPETAKNYVRRVSELVGVKISTFSVGPGRDQTNVLESVWGVL</sequence>
<evidence type="ECO:0000256" key="9">
    <source>
        <dbReference type="RuleBase" id="RU000520"/>
    </source>
</evidence>
<dbReference type="SUPFAM" id="SSF52540">
    <property type="entry name" value="P-loop containing nucleoside triphosphate hydrolases"/>
    <property type="match status" value="1"/>
</dbReference>
<dbReference type="PROSITE" id="PS01266">
    <property type="entry name" value="ADENYLOSUCCIN_SYN_1"/>
    <property type="match status" value="1"/>
</dbReference>
<dbReference type="GO" id="GO:0046040">
    <property type="term" value="P:IMP metabolic process"/>
    <property type="evidence" value="ECO:0007669"/>
    <property type="project" value="TreeGrafter"/>
</dbReference>
<dbReference type="Pfam" id="PF00709">
    <property type="entry name" value="Adenylsucc_synt"/>
    <property type="match status" value="1"/>
</dbReference>
<feature type="binding site" description="in other chain" evidence="8">
    <location>
        <position position="302"/>
    </location>
    <ligand>
        <name>IMP</name>
        <dbReference type="ChEBI" id="CHEBI:58053"/>
        <note>ligand shared between dimeric partners</note>
    </ligand>
</feature>
<evidence type="ECO:0000313" key="11">
    <source>
        <dbReference type="Proteomes" id="UP000501945"/>
    </source>
</evidence>
<evidence type="ECO:0000256" key="8">
    <source>
        <dbReference type="HAMAP-Rule" id="MF_00011"/>
    </source>
</evidence>
<feature type="binding site" description="in other chain" evidence="8">
    <location>
        <position position="128"/>
    </location>
    <ligand>
        <name>IMP</name>
        <dbReference type="ChEBI" id="CHEBI:58053"/>
        <note>ligand shared between dimeric partners</note>
    </ligand>
</feature>
<keyword evidence="2 8" id="KW-0436">Ligase</keyword>
<dbReference type="SMART" id="SM00788">
    <property type="entry name" value="Adenylsucc_synt"/>
    <property type="match status" value="1"/>
</dbReference>
<dbReference type="PROSITE" id="PS00513">
    <property type="entry name" value="ADENYLOSUCCIN_SYN_2"/>
    <property type="match status" value="1"/>
</dbReference>
<evidence type="ECO:0000256" key="4">
    <source>
        <dbReference type="ARBA" id="ARBA00022741"/>
    </source>
</evidence>
<dbReference type="InterPro" id="IPR027417">
    <property type="entry name" value="P-loop_NTPase"/>
</dbReference>
<dbReference type="InterPro" id="IPR042109">
    <property type="entry name" value="Adenylosuccinate_synth_dom1"/>
</dbReference>
<dbReference type="GO" id="GO:0005737">
    <property type="term" value="C:cytoplasm"/>
    <property type="evidence" value="ECO:0007669"/>
    <property type="project" value="UniProtKB-SubCell"/>
</dbReference>
<comment type="function">
    <text evidence="8">Plays an important role in the de novo pathway of purine nucleotide biosynthesis. Catalyzes the first committed step in the biosynthesis of AMP from IMP.</text>
</comment>
<comment type="subcellular location">
    <subcellularLocation>
        <location evidence="8">Cytoplasm</location>
    </subcellularLocation>
</comment>
<feature type="binding site" evidence="8">
    <location>
        <begin position="330"/>
        <end position="332"/>
    </location>
    <ligand>
        <name>GTP</name>
        <dbReference type="ChEBI" id="CHEBI:37565"/>
    </ligand>
</feature>
<comment type="cofactor">
    <cofactor evidence="8">
        <name>Mg(2+)</name>
        <dbReference type="ChEBI" id="CHEBI:18420"/>
    </cofactor>
    <text evidence="8">Binds 1 Mg(2+) ion per subunit.</text>
</comment>
<evidence type="ECO:0000256" key="2">
    <source>
        <dbReference type="ARBA" id="ARBA00022598"/>
    </source>
</evidence>
<feature type="binding site" evidence="8">
    <location>
        <position position="40"/>
    </location>
    <ligand>
        <name>Mg(2+)</name>
        <dbReference type="ChEBI" id="CHEBI:18420"/>
    </ligand>
</feature>
<gene>
    <name evidence="8" type="primary">purA</name>
    <name evidence="10" type="ORF">GU336_02195</name>
</gene>
<evidence type="ECO:0000256" key="3">
    <source>
        <dbReference type="ARBA" id="ARBA00022723"/>
    </source>
</evidence>
<keyword evidence="3 8" id="KW-0479">Metal-binding</keyword>
<feature type="active site" description="Proton acceptor" evidence="8">
    <location>
        <position position="13"/>
    </location>
</feature>
<dbReference type="RefSeq" id="WP_138492029.1">
    <property type="nucleotide sequence ID" value="NZ_CP047616.1"/>
</dbReference>
<evidence type="ECO:0000256" key="1">
    <source>
        <dbReference type="ARBA" id="ARBA00011738"/>
    </source>
</evidence>
<dbReference type="InterPro" id="IPR033128">
    <property type="entry name" value="Adenylosuccin_syn_Lys_AS"/>
</dbReference>
<dbReference type="GO" id="GO:0044208">
    <property type="term" value="P:'de novo' AMP biosynthetic process"/>
    <property type="evidence" value="ECO:0007669"/>
    <property type="project" value="UniProtKB-UniRule"/>
</dbReference>
<dbReference type="GO" id="GO:0004019">
    <property type="term" value="F:adenylosuccinate synthase activity"/>
    <property type="evidence" value="ECO:0007669"/>
    <property type="project" value="UniProtKB-UniRule"/>
</dbReference>
<keyword evidence="4 8" id="KW-0547">Nucleotide-binding</keyword>
<feature type="binding site" evidence="8">
    <location>
        <position position="142"/>
    </location>
    <ligand>
        <name>IMP</name>
        <dbReference type="ChEBI" id="CHEBI:58053"/>
        <note>ligand shared between dimeric partners</note>
    </ligand>
</feature>
<dbReference type="Gene3D" id="3.40.440.10">
    <property type="entry name" value="Adenylosuccinate Synthetase, subunit A, domain 1"/>
    <property type="match status" value="1"/>
</dbReference>
<evidence type="ECO:0000256" key="5">
    <source>
        <dbReference type="ARBA" id="ARBA00022755"/>
    </source>
</evidence>
<dbReference type="InterPro" id="IPR042110">
    <property type="entry name" value="Adenylosuccinate_synth_dom2"/>
</dbReference>
<feature type="binding site" evidence="8">
    <location>
        <position position="304"/>
    </location>
    <ligand>
        <name>GTP</name>
        <dbReference type="ChEBI" id="CHEBI:37565"/>
    </ligand>
</feature>
<feature type="binding site" evidence="8">
    <location>
        <begin position="12"/>
        <end position="18"/>
    </location>
    <ligand>
        <name>GTP</name>
        <dbReference type="ChEBI" id="CHEBI:37565"/>
    </ligand>
</feature>
<name>A0A5R9CGG9_9LACT</name>
<dbReference type="InterPro" id="IPR001114">
    <property type="entry name" value="Adenylosuccinate_synthetase"/>
</dbReference>
<dbReference type="EMBL" id="CP047616">
    <property type="protein sequence ID" value="QIW53059.1"/>
    <property type="molecule type" value="Genomic_DNA"/>
</dbReference>
<keyword evidence="7 8" id="KW-0342">GTP-binding</keyword>
<dbReference type="CDD" id="cd03108">
    <property type="entry name" value="AdSS"/>
    <property type="match status" value="1"/>
</dbReference>
<comment type="similarity">
    <text evidence="8 9">Belongs to the adenylosuccinate synthetase family.</text>
</comment>
<feature type="binding site" evidence="8">
    <location>
        <position position="13"/>
    </location>
    <ligand>
        <name>Mg(2+)</name>
        <dbReference type="ChEBI" id="CHEBI:18420"/>
    </ligand>
</feature>
<dbReference type="AlphaFoldDB" id="A0A5R9CGG9"/>
<dbReference type="HAMAP" id="MF_00011">
    <property type="entry name" value="Adenylosucc_synth"/>
    <property type="match status" value="1"/>
</dbReference>